<keyword evidence="1" id="KW-1133">Transmembrane helix</keyword>
<proteinExistence type="predicted"/>
<evidence type="ECO:0008006" key="4">
    <source>
        <dbReference type="Google" id="ProtNLM"/>
    </source>
</evidence>
<keyword evidence="1" id="KW-0812">Transmembrane</keyword>
<name>A0A1G5SF46_9PROT</name>
<evidence type="ECO:0000313" key="2">
    <source>
        <dbReference type="EMBL" id="SCZ85824.1"/>
    </source>
</evidence>
<gene>
    <name evidence="2" type="ORF">NSMM_410059</name>
</gene>
<evidence type="ECO:0000313" key="3">
    <source>
        <dbReference type="Proteomes" id="UP000198729"/>
    </source>
</evidence>
<keyword evidence="3" id="KW-1185">Reference proteome</keyword>
<reference evidence="2 3" key="1">
    <citation type="submission" date="2016-10" db="EMBL/GenBank/DDBJ databases">
        <authorList>
            <person name="de Groot N.N."/>
        </authorList>
    </citation>
    <scope>NUCLEOTIDE SEQUENCE [LARGE SCALE GENOMIC DNA]</scope>
    <source>
        <strain evidence="2">1</strain>
    </source>
</reference>
<organism evidence="2 3">
    <name type="scientific">Nitrosomonas mobilis</name>
    <dbReference type="NCBI Taxonomy" id="51642"/>
    <lineage>
        <taxon>Bacteria</taxon>
        <taxon>Pseudomonadati</taxon>
        <taxon>Pseudomonadota</taxon>
        <taxon>Betaproteobacteria</taxon>
        <taxon>Nitrosomonadales</taxon>
        <taxon>Nitrosomonadaceae</taxon>
        <taxon>Nitrosomonas</taxon>
    </lineage>
</organism>
<feature type="transmembrane region" description="Helical" evidence="1">
    <location>
        <begin position="35"/>
        <end position="57"/>
    </location>
</feature>
<dbReference type="Proteomes" id="UP000198729">
    <property type="component" value="Unassembled WGS sequence"/>
</dbReference>
<keyword evidence="1" id="KW-0472">Membrane</keyword>
<dbReference type="AlphaFoldDB" id="A0A1G5SF46"/>
<dbReference type="STRING" id="51642.NSMM_410059"/>
<accession>A0A1G5SF46</accession>
<protein>
    <recommendedName>
        <fullName evidence="4">Transmembrane protein</fullName>
    </recommendedName>
</protein>
<sequence length="230" mass="25059">MFRQTIGTLGTVDILVTKQPPAKAGGFNLMMDNKFIKLAVLALIVVMLSGCIGGMLISTATRSGYGLYNDHTKAGKIANVIMGPGDMQRMRAQLVNANHVAILTDSEMAMSFADIWLDAGRQATVLLEHSNPSILSKKKVKVILIDSCKRNVDAAVFGNIRNRQAVSPSQVKNQIPAEMEADLYVYSCYRQKFESSSFIVDLHTKGQVVNNEIEQSIGAGLAAKLIEITR</sequence>
<evidence type="ECO:0000256" key="1">
    <source>
        <dbReference type="SAM" id="Phobius"/>
    </source>
</evidence>
<dbReference type="EMBL" id="FMWO01000049">
    <property type="protein sequence ID" value="SCZ85824.1"/>
    <property type="molecule type" value="Genomic_DNA"/>
</dbReference>